<proteinExistence type="predicted"/>
<reference evidence="2" key="2">
    <citation type="submission" date="2020-09" db="EMBL/GenBank/DDBJ databases">
        <authorList>
            <person name="Sun Q."/>
            <person name="Zhou Y."/>
        </authorList>
    </citation>
    <scope>NUCLEOTIDE SEQUENCE</scope>
    <source>
        <strain evidence="2">CGMCC 4.7312</strain>
    </source>
</reference>
<keyword evidence="3" id="KW-1185">Reference proteome</keyword>
<dbReference type="GO" id="GO:0030655">
    <property type="term" value="P:beta-lactam antibiotic catabolic process"/>
    <property type="evidence" value="ECO:0007669"/>
    <property type="project" value="InterPro"/>
</dbReference>
<sequence>MDEWLDGLPGTTSVYAGRLAAPPTWTRHAQATHYAASTMKVAVLAALYRAAEAGRLDLDAPVEVRNRFTSARPDAPAYSCVRQHDNDGAVWDRLGERVPLRWLAERMIVMSSNLAANLVIEHVGLAAVAEVWARAGARHSVTGRGIEDFAAREAGITNLVTAADLAALLDAVASGTTVPGPVASPTACTAMLDVLCAQQIRQDLAEGLPDGTRLAHKNGWVRGVRHGAAVVFPDDAPAYLLVVCTSRSLRDDQRSDRADRAARRLLADISARVWRARHDLTPAPPGR</sequence>
<dbReference type="InterPro" id="IPR012338">
    <property type="entry name" value="Beta-lactam/transpept-like"/>
</dbReference>
<dbReference type="InterPro" id="IPR045155">
    <property type="entry name" value="Beta-lactam_cat"/>
</dbReference>
<organism evidence="2 3">
    <name type="scientific">Micromonospora sonchi</name>
    <dbReference type="NCBI Taxonomy" id="1763543"/>
    <lineage>
        <taxon>Bacteria</taxon>
        <taxon>Bacillati</taxon>
        <taxon>Actinomycetota</taxon>
        <taxon>Actinomycetes</taxon>
        <taxon>Micromonosporales</taxon>
        <taxon>Micromonosporaceae</taxon>
        <taxon>Micromonospora</taxon>
    </lineage>
</organism>
<comment type="caution">
    <text evidence="2">The sequence shown here is derived from an EMBL/GenBank/DDBJ whole genome shotgun (WGS) entry which is preliminary data.</text>
</comment>
<dbReference type="PANTHER" id="PTHR35333">
    <property type="entry name" value="BETA-LACTAMASE"/>
    <property type="match status" value="1"/>
</dbReference>
<protein>
    <recommendedName>
        <fullName evidence="1">Beta-lactamase class A catalytic domain-containing protein</fullName>
    </recommendedName>
</protein>
<feature type="domain" description="Beta-lactamase class A catalytic" evidence="1">
    <location>
        <begin position="18"/>
        <end position="245"/>
    </location>
</feature>
<reference evidence="2" key="1">
    <citation type="journal article" date="2014" name="Int. J. Syst. Evol. Microbiol.">
        <title>Complete genome sequence of Corynebacterium casei LMG S-19264T (=DSM 44701T), isolated from a smear-ripened cheese.</title>
        <authorList>
            <consortium name="US DOE Joint Genome Institute (JGI-PGF)"/>
            <person name="Walter F."/>
            <person name="Albersmeier A."/>
            <person name="Kalinowski J."/>
            <person name="Ruckert C."/>
        </authorList>
    </citation>
    <scope>NUCLEOTIDE SEQUENCE</scope>
    <source>
        <strain evidence="2">CGMCC 4.7312</strain>
    </source>
</reference>
<dbReference type="Pfam" id="PF13354">
    <property type="entry name" value="Beta-lactamase2"/>
    <property type="match status" value="1"/>
</dbReference>
<evidence type="ECO:0000313" key="3">
    <source>
        <dbReference type="Proteomes" id="UP000608890"/>
    </source>
</evidence>
<evidence type="ECO:0000259" key="1">
    <source>
        <dbReference type="Pfam" id="PF13354"/>
    </source>
</evidence>
<dbReference type="EMBL" id="BMNB01000009">
    <property type="protein sequence ID" value="GGM39008.1"/>
    <property type="molecule type" value="Genomic_DNA"/>
</dbReference>
<dbReference type="SUPFAM" id="SSF56601">
    <property type="entry name" value="beta-lactamase/transpeptidase-like"/>
    <property type="match status" value="1"/>
</dbReference>
<dbReference type="InterPro" id="IPR000871">
    <property type="entry name" value="Beta-lactam_class-A"/>
</dbReference>
<name>A0A917TUU2_9ACTN</name>
<dbReference type="Proteomes" id="UP000608890">
    <property type="component" value="Unassembled WGS sequence"/>
</dbReference>
<dbReference type="PANTHER" id="PTHR35333:SF3">
    <property type="entry name" value="BETA-LACTAMASE-TYPE TRANSPEPTIDASE FOLD CONTAINING PROTEIN"/>
    <property type="match status" value="1"/>
</dbReference>
<dbReference type="GO" id="GO:0008800">
    <property type="term" value="F:beta-lactamase activity"/>
    <property type="evidence" value="ECO:0007669"/>
    <property type="project" value="InterPro"/>
</dbReference>
<dbReference type="RefSeq" id="WP_189043729.1">
    <property type="nucleotide sequence ID" value="NZ_BMNB01000009.1"/>
</dbReference>
<dbReference type="Gene3D" id="3.40.710.10">
    <property type="entry name" value="DD-peptidase/beta-lactamase superfamily"/>
    <property type="match status" value="1"/>
</dbReference>
<accession>A0A917TUU2</accession>
<dbReference type="GO" id="GO:0046677">
    <property type="term" value="P:response to antibiotic"/>
    <property type="evidence" value="ECO:0007669"/>
    <property type="project" value="InterPro"/>
</dbReference>
<evidence type="ECO:0000313" key="2">
    <source>
        <dbReference type="EMBL" id="GGM39008.1"/>
    </source>
</evidence>
<gene>
    <name evidence="2" type="ORF">GCM10011608_24660</name>
</gene>
<dbReference type="AlphaFoldDB" id="A0A917TUU2"/>